<feature type="domain" description="Histidine kinase" evidence="8">
    <location>
        <begin position="212"/>
        <end position="421"/>
    </location>
</feature>
<keyword evidence="6" id="KW-0067">ATP-binding</keyword>
<evidence type="ECO:0000259" key="8">
    <source>
        <dbReference type="PROSITE" id="PS50109"/>
    </source>
</evidence>
<keyword evidence="7" id="KW-0472">Membrane</keyword>
<feature type="transmembrane region" description="Helical" evidence="7">
    <location>
        <begin position="154"/>
        <end position="176"/>
    </location>
</feature>
<dbReference type="Proteomes" id="UP000037600">
    <property type="component" value="Unassembled WGS sequence"/>
</dbReference>
<keyword evidence="7" id="KW-0812">Transmembrane</keyword>
<comment type="catalytic activity">
    <reaction evidence="1">
        <text>ATP + protein L-histidine = ADP + protein N-phospho-L-histidine.</text>
        <dbReference type="EC" id="2.7.13.3"/>
    </reaction>
</comment>
<dbReference type="InterPro" id="IPR003594">
    <property type="entry name" value="HATPase_dom"/>
</dbReference>
<evidence type="ECO:0000256" key="7">
    <source>
        <dbReference type="SAM" id="Phobius"/>
    </source>
</evidence>
<proteinExistence type="predicted"/>
<dbReference type="Pfam" id="PF02518">
    <property type="entry name" value="HATPase_c"/>
    <property type="match status" value="1"/>
</dbReference>
<evidence type="ECO:0000256" key="2">
    <source>
        <dbReference type="ARBA" id="ARBA00012438"/>
    </source>
</evidence>
<keyword evidence="5" id="KW-0418">Kinase</keyword>
<dbReference type="GO" id="GO:0005524">
    <property type="term" value="F:ATP binding"/>
    <property type="evidence" value="ECO:0007669"/>
    <property type="project" value="UniProtKB-KW"/>
</dbReference>
<organism evidence="9 10">
    <name type="scientific">Catenovulum maritimum</name>
    <dbReference type="NCBI Taxonomy" id="1513271"/>
    <lineage>
        <taxon>Bacteria</taxon>
        <taxon>Pseudomonadati</taxon>
        <taxon>Pseudomonadota</taxon>
        <taxon>Gammaproteobacteria</taxon>
        <taxon>Alteromonadales</taxon>
        <taxon>Alteromonadaceae</taxon>
        <taxon>Catenovulum</taxon>
    </lineage>
</organism>
<dbReference type="AlphaFoldDB" id="A0A0J8GUK5"/>
<dbReference type="PRINTS" id="PR00344">
    <property type="entry name" value="BCTRLSENSOR"/>
</dbReference>
<dbReference type="GO" id="GO:0005886">
    <property type="term" value="C:plasma membrane"/>
    <property type="evidence" value="ECO:0007669"/>
    <property type="project" value="TreeGrafter"/>
</dbReference>
<dbReference type="InterPro" id="IPR004358">
    <property type="entry name" value="Sig_transdc_His_kin-like_C"/>
</dbReference>
<dbReference type="SMART" id="SM00387">
    <property type="entry name" value="HATPase_c"/>
    <property type="match status" value="1"/>
</dbReference>
<sequence>MKLIQSNRLNTIKTLSLAQPWLLLIAAVIAISIWGDIAQTNLWLVISAYSIHLILFSLQKAKQAPPLINKHSIYNQLKNAIPFFIDLGFYAYLLSLHGGASSGATFVLFIPVISAALQLARRTAWFITLSSIAIYSFLMWQGVAEHFHHLGNSFIEHLVGMWLTFIMSSLLMTWFITQQKVAIKNQAKTITKLKERQFKDEQILAVATTAANAAHSLGTPLSTANLLIEEIQQSPNQEAIRELAEQIEICSKAVHKITTTARNAQPENQTWQSVIDFIKQTTEFWWVSFNNVQYQLDISKLPKDKSLLVLTDFNLQMALSNILQNAASASLQNNSDQIEIKLELTEQYIQIQILDNGKGVAPDLLQQLGQKVIPKSNQGMGIGLVLANTSIENLGGRLTLTNRDFNTGLGTNSLIELPYRILDIE</sequence>
<dbReference type="EC" id="2.7.13.3" evidence="2"/>
<dbReference type="RefSeq" id="WP_048692423.1">
    <property type="nucleotide sequence ID" value="NZ_KQ130491.1"/>
</dbReference>
<dbReference type="OrthoDB" id="9785252at2"/>
<dbReference type="InterPro" id="IPR050980">
    <property type="entry name" value="2C_sensor_his_kinase"/>
</dbReference>
<feature type="transmembrane region" description="Helical" evidence="7">
    <location>
        <begin position="124"/>
        <end position="142"/>
    </location>
</feature>
<keyword evidence="4" id="KW-0547">Nucleotide-binding</keyword>
<dbReference type="GO" id="GO:0000155">
    <property type="term" value="F:phosphorelay sensor kinase activity"/>
    <property type="evidence" value="ECO:0007669"/>
    <property type="project" value="TreeGrafter"/>
</dbReference>
<evidence type="ECO:0000256" key="1">
    <source>
        <dbReference type="ARBA" id="ARBA00000085"/>
    </source>
</evidence>
<dbReference type="STRING" id="1513271.XM47_10835"/>
<evidence type="ECO:0000256" key="4">
    <source>
        <dbReference type="ARBA" id="ARBA00022741"/>
    </source>
</evidence>
<name>A0A0J8GUK5_9ALTE</name>
<evidence type="ECO:0000313" key="9">
    <source>
        <dbReference type="EMBL" id="KMT64979.1"/>
    </source>
</evidence>
<dbReference type="PROSITE" id="PS50109">
    <property type="entry name" value="HIS_KIN"/>
    <property type="match status" value="1"/>
</dbReference>
<gene>
    <name evidence="9" type="ORF">XM47_10835</name>
</gene>
<keyword evidence="7" id="KW-1133">Transmembrane helix</keyword>
<protein>
    <recommendedName>
        <fullName evidence="2">histidine kinase</fullName>
        <ecNumber evidence="2">2.7.13.3</ecNumber>
    </recommendedName>
</protein>
<evidence type="ECO:0000313" key="10">
    <source>
        <dbReference type="Proteomes" id="UP000037600"/>
    </source>
</evidence>
<evidence type="ECO:0000256" key="5">
    <source>
        <dbReference type="ARBA" id="ARBA00022777"/>
    </source>
</evidence>
<feature type="transmembrane region" description="Helical" evidence="7">
    <location>
        <begin position="12"/>
        <end position="34"/>
    </location>
</feature>
<comment type="caution">
    <text evidence="9">The sequence shown here is derived from an EMBL/GenBank/DDBJ whole genome shotgun (WGS) entry which is preliminary data.</text>
</comment>
<dbReference type="Gene3D" id="3.30.565.10">
    <property type="entry name" value="Histidine kinase-like ATPase, C-terminal domain"/>
    <property type="match status" value="1"/>
</dbReference>
<accession>A0A0J8GUK5</accession>
<dbReference type="InterPro" id="IPR005467">
    <property type="entry name" value="His_kinase_dom"/>
</dbReference>
<evidence type="ECO:0000256" key="6">
    <source>
        <dbReference type="ARBA" id="ARBA00022840"/>
    </source>
</evidence>
<dbReference type="EMBL" id="LAZL01000016">
    <property type="protein sequence ID" value="KMT64979.1"/>
    <property type="molecule type" value="Genomic_DNA"/>
</dbReference>
<evidence type="ECO:0000256" key="3">
    <source>
        <dbReference type="ARBA" id="ARBA00022679"/>
    </source>
</evidence>
<reference evidence="9 10" key="1">
    <citation type="submission" date="2015-04" db="EMBL/GenBank/DDBJ databases">
        <title>Draft Genome Sequence of the Novel Agar-Digesting Marine Bacterium Q1.</title>
        <authorList>
            <person name="Li Y."/>
            <person name="Li D."/>
            <person name="Chen G."/>
            <person name="Du Z."/>
        </authorList>
    </citation>
    <scope>NUCLEOTIDE SEQUENCE [LARGE SCALE GENOMIC DNA]</scope>
    <source>
        <strain evidence="9 10">Q1</strain>
    </source>
</reference>
<dbReference type="PANTHER" id="PTHR44936:SF10">
    <property type="entry name" value="SENSOR PROTEIN RSTB"/>
    <property type="match status" value="1"/>
</dbReference>
<dbReference type="PANTHER" id="PTHR44936">
    <property type="entry name" value="SENSOR PROTEIN CREC"/>
    <property type="match status" value="1"/>
</dbReference>
<dbReference type="SUPFAM" id="SSF55874">
    <property type="entry name" value="ATPase domain of HSP90 chaperone/DNA topoisomerase II/histidine kinase"/>
    <property type="match status" value="1"/>
</dbReference>
<keyword evidence="3" id="KW-0808">Transferase</keyword>
<dbReference type="InterPro" id="IPR036890">
    <property type="entry name" value="HATPase_C_sf"/>
</dbReference>
<keyword evidence="10" id="KW-1185">Reference proteome</keyword>